<dbReference type="Proteomes" id="UP001501510">
    <property type="component" value="Unassembled WGS sequence"/>
</dbReference>
<dbReference type="PANTHER" id="PTHR43745">
    <property type="entry name" value="NITROREDUCTASE MJ1384-RELATED"/>
    <property type="match status" value="1"/>
</dbReference>
<dbReference type="NCBIfam" id="TIGR03605">
    <property type="entry name" value="antibiot_sagB"/>
    <property type="match status" value="1"/>
</dbReference>
<name>A0ABN1J8T3_9CLOT</name>
<accession>A0ABN1J8T3</accession>
<evidence type="ECO:0000313" key="3">
    <source>
        <dbReference type="Proteomes" id="UP001501510"/>
    </source>
</evidence>
<keyword evidence="3" id="KW-1185">Reference proteome</keyword>
<feature type="domain" description="Nitroreductase" evidence="1">
    <location>
        <begin position="123"/>
        <end position="310"/>
    </location>
</feature>
<evidence type="ECO:0000259" key="1">
    <source>
        <dbReference type="Pfam" id="PF00881"/>
    </source>
</evidence>
<dbReference type="Gene3D" id="3.40.109.10">
    <property type="entry name" value="NADH Oxidase"/>
    <property type="match status" value="1"/>
</dbReference>
<protein>
    <submittedName>
        <fullName evidence="2">SagB family peptide dehydrogenase</fullName>
    </submittedName>
</protein>
<gene>
    <name evidence="2" type="ORF">GCM10008906_01690</name>
</gene>
<sequence>MKKKHKKQEALNDIINNSYRSNLLSFNTQYCSVSPYTDTTVVRTPDMVMKGSLFSKNNRFRSEEYLLNYRTNNYYIGFKAGVGNFFQTGAALTSANKELEEELSNVVYLSNPKKVKTSLGMAITERRSIRNYSNDNISEKELSTILYYSQGVSTEAKIENIPAGKDTIKLRNAPSGGGLYPIKLYVYISNVKGLRNGIYMYYPYSHSLKPINLEFNKKDSNKLAEFAMIQSENLNLIFFYVYDVYINTRKYGDGGMAYAFIEAGEIAQNVQLLSTALGLGACDLGGYEKQFIEKTLNIDGITKHVIHVTVVGNEDD</sequence>
<dbReference type="Pfam" id="PF00881">
    <property type="entry name" value="Nitroreductase"/>
    <property type="match status" value="1"/>
</dbReference>
<dbReference type="InterPro" id="IPR020051">
    <property type="entry name" value="SagB-type_dehydrogenase"/>
</dbReference>
<dbReference type="InterPro" id="IPR052544">
    <property type="entry name" value="Bacteriocin_Proc_Enz"/>
</dbReference>
<proteinExistence type="predicted"/>
<dbReference type="InterPro" id="IPR029479">
    <property type="entry name" value="Nitroreductase"/>
</dbReference>
<dbReference type="PANTHER" id="PTHR43745:SF2">
    <property type="entry name" value="NITROREDUCTASE MJ1384-RELATED"/>
    <property type="match status" value="1"/>
</dbReference>
<dbReference type="InterPro" id="IPR000415">
    <property type="entry name" value="Nitroreductase-like"/>
</dbReference>
<dbReference type="CDD" id="cd02142">
    <property type="entry name" value="McbC_SagB-like_oxidoreductase"/>
    <property type="match status" value="1"/>
</dbReference>
<reference evidence="2 3" key="1">
    <citation type="journal article" date="2019" name="Int. J. Syst. Evol. Microbiol.">
        <title>The Global Catalogue of Microorganisms (GCM) 10K type strain sequencing project: providing services to taxonomists for standard genome sequencing and annotation.</title>
        <authorList>
            <consortium name="The Broad Institute Genomics Platform"/>
            <consortium name="The Broad Institute Genome Sequencing Center for Infectious Disease"/>
            <person name="Wu L."/>
            <person name="Ma J."/>
        </authorList>
    </citation>
    <scope>NUCLEOTIDE SEQUENCE [LARGE SCALE GENOMIC DNA]</scope>
    <source>
        <strain evidence="2 3">JCM 1407</strain>
    </source>
</reference>
<comment type="caution">
    <text evidence="2">The sequence shown here is derived from an EMBL/GenBank/DDBJ whole genome shotgun (WGS) entry which is preliminary data.</text>
</comment>
<dbReference type="SUPFAM" id="SSF55469">
    <property type="entry name" value="FMN-dependent nitroreductase-like"/>
    <property type="match status" value="1"/>
</dbReference>
<dbReference type="RefSeq" id="WP_343757865.1">
    <property type="nucleotide sequence ID" value="NZ_BAAACG010000001.1"/>
</dbReference>
<evidence type="ECO:0000313" key="2">
    <source>
        <dbReference type="EMBL" id="GAA0732286.1"/>
    </source>
</evidence>
<dbReference type="EMBL" id="BAAACG010000001">
    <property type="protein sequence ID" value="GAA0732286.1"/>
    <property type="molecule type" value="Genomic_DNA"/>
</dbReference>
<organism evidence="2 3">
    <name type="scientific">Clostridium oceanicum</name>
    <dbReference type="NCBI Taxonomy" id="1543"/>
    <lineage>
        <taxon>Bacteria</taxon>
        <taxon>Bacillati</taxon>
        <taxon>Bacillota</taxon>
        <taxon>Clostridia</taxon>
        <taxon>Eubacteriales</taxon>
        <taxon>Clostridiaceae</taxon>
        <taxon>Clostridium</taxon>
    </lineage>
</organism>